<keyword evidence="9" id="KW-1185">Reference proteome</keyword>
<keyword evidence="2" id="KW-1003">Cell membrane</keyword>
<dbReference type="InterPro" id="IPR036259">
    <property type="entry name" value="MFS_trans_sf"/>
</dbReference>
<feature type="transmembrane region" description="Helical" evidence="7">
    <location>
        <begin position="407"/>
        <end position="423"/>
    </location>
</feature>
<dbReference type="PANTHER" id="PTHR23513">
    <property type="entry name" value="INTEGRAL MEMBRANE EFFLUX PROTEIN-RELATED"/>
    <property type="match status" value="1"/>
</dbReference>
<comment type="subcellular location">
    <subcellularLocation>
        <location evidence="1">Cell membrane</location>
        <topology evidence="1">Multi-pass membrane protein</topology>
    </subcellularLocation>
</comment>
<feature type="transmembrane region" description="Helical" evidence="7">
    <location>
        <begin position="118"/>
        <end position="143"/>
    </location>
</feature>
<keyword evidence="4 7" id="KW-1133">Transmembrane helix</keyword>
<proteinExistence type="predicted"/>
<dbReference type="OrthoDB" id="3688258at2"/>
<evidence type="ECO:0000256" key="4">
    <source>
        <dbReference type="ARBA" id="ARBA00022989"/>
    </source>
</evidence>
<feature type="transmembrane region" description="Helical" evidence="7">
    <location>
        <begin position="242"/>
        <end position="265"/>
    </location>
</feature>
<organism evidence="8 9">
    <name type="scientific">Nakamurella flava</name>
    <dbReference type="NCBI Taxonomy" id="2576308"/>
    <lineage>
        <taxon>Bacteria</taxon>
        <taxon>Bacillati</taxon>
        <taxon>Actinomycetota</taxon>
        <taxon>Actinomycetes</taxon>
        <taxon>Nakamurellales</taxon>
        <taxon>Nakamurellaceae</taxon>
        <taxon>Nakamurella</taxon>
    </lineage>
</organism>
<dbReference type="GO" id="GO:0005886">
    <property type="term" value="C:plasma membrane"/>
    <property type="evidence" value="ECO:0007669"/>
    <property type="project" value="UniProtKB-SubCell"/>
</dbReference>
<comment type="caution">
    <text evidence="8">The sequence shown here is derived from an EMBL/GenBank/DDBJ whole genome shotgun (WGS) entry which is preliminary data.</text>
</comment>
<feature type="transmembrane region" description="Helical" evidence="7">
    <location>
        <begin position="495"/>
        <end position="516"/>
    </location>
</feature>
<feature type="compositionally biased region" description="Low complexity" evidence="6">
    <location>
        <begin position="43"/>
        <end position="62"/>
    </location>
</feature>
<evidence type="ECO:0000256" key="6">
    <source>
        <dbReference type="SAM" id="MobiDB-lite"/>
    </source>
</evidence>
<sequence>MVPGPRPVESVLGRACGRGPRVPFDLVTESPRPRSSGTGRAHPGTATTTVAAAGADGAVPGPSGTDTPGFDGGNPHHRPHGPRPVVATLPDPGSAGTDRPSVKGLRDLWRVRSLRRLVLVRLLSSFGDGAFQGALAVIILFSPERQTEPAAIAAGFAVLLLPYSLVGPFAGALLDRWSRRQVIVWATVLRAVLVLLAAAQVWGNWPSPVLFGTALLIMGVGRFVGSGLSASMPHTVARDSLVGANALATTVGAVATAIGGGYAIALRSALGGSVSDAAFITATVAVFYGLAALLATRYRRTALGPDETDEPAEPLRAVLLGFTSGLRHIVQRPTVGLAVVVVMIVRFGFGLCTMVVLLLFQHYFTESQGVLRTGPSGIAEVLGFGALGVFLGAVVTAPTVRKLGRTRWVAIMLSVCAIVAAAAGSQFTLISTLIAAFVVGFAYQSSKVCMDSVVQQDSDDAYVGRVFALYDTLNNVCYVGAFALGVVLVPYNGHGYAPVFLVGGLFLITGIGYGVMMSRLRRTPSSTAAAV</sequence>
<feature type="transmembrane region" description="Helical" evidence="7">
    <location>
        <begin position="209"/>
        <end position="230"/>
    </location>
</feature>
<evidence type="ECO:0000313" key="9">
    <source>
        <dbReference type="Proteomes" id="UP000306985"/>
    </source>
</evidence>
<protein>
    <submittedName>
        <fullName evidence="8">MFS transporter</fullName>
    </submittedName>
</protein>
<evidence type="ECO:0000313" key="8">
    <source>
        <dbReference type="EMBL" id="TKV56994.1"/>
    </source>
</evidence>
<name>A0A4U6QAJ9_9ACTN</name>
<feature type="transmembrane region" description="Helical" evidence="7">
    <location>
        <begin position="149"/>
        <end position="170"/>
    </location>
</feature>
<dbReference type="Pfam" id="PF07690">
    <property type="entry name" value="MFS_1"/>
    <property type="match status" value="1"/>
</dbReference>
<gene>
    <name evidence="8" type="ORF">FDO65_19440</name>
</gene>
<accession>A0A4U6QAJ9</accession>
<dbReference type="Proteomes" id="UP000306985">
    <property type="component" value="Unassembled WGS sequence"/>
</dbReference>
<dbReference type="PANTHER" id="PTHR23513:SF17">
    <property type="entry name" value="MEMBRANE PROTEIN"/>
    <property type="match status" value="1"/>
</dbReference>
<dbReference type="EMBL" id="SZZH01000006">
    <property type="protein sequence ID" value="TKV56994.1"/>
    <property type="molecule type" value="Genomic_DNA"/>
</dbReference>
<dbReference type="Gene3D" id="1.20.1250.20">
    <property type="entry name" value="MFS general substrate transporter like domains"/>
    <property type="match status" value="1"/>
</dbReference>
<dbReference type="AlphaFoldDB" id="A0A4U6QAJ9"/>
<feature type="region of interest" description="Disordered" evidence="6">
    <location>
        <begin position="1"/>
        <end position="101"/>
    </location>
</feature>
<feature type="transmembrane region" description="Helical" evidence="7">
    <location>
        <begin position="467"/>
        <end position="489"/>
    </location>
</feature>
<dbReference type="GO" id="GO:0022857">
    <property type="term" value="F:transmembrane transporter activity"/>
    <property type="evidence" value="ECO:0007669"/>
    <property type="project" value="InterPro"/>
</dbReference>
<evidence type="ECO:0000256" key="3">
    <source>
        <dbReference type="ARBA" id="ARBA00022692"/>
    </source>
</evidence>
<evidence type="ECO:0000256" key="7">
    <source>
        <dbReference type="SAM" id="Phobius"/>
    </source>
</evidence>
<dbReference type="InterPro" id="IPR011701">
    <property type="entry name" value="MFS"/>
</dbReference>
<keyword evidence="3 7" id="KW-0812">Transmembrane</keyword>
<evidence type="ECO:0000256" key="5">
    <source>
        <dbReference type="ARBA" id="ARBA00023136"/>
    </source>
</evidence>
<evidence type="ECO:0000256" key="2">
    <source>
        <dbReference type="ARBA" id="ARBA00022475"/>
    </source>
</evidence>
<dbReference type="SUPFAM" id="SSF103473">
    <property type="entry name" value="MFS general substrate transporter"/>
    <property type="match status" value="1"/>
</dbReference>
<evidence type="ECO:0000256" key="1">
    <source>
        <dbReference type="ARBA" id="ARBA00004651"/>
    </source>
</evidence>
<feature type="transmembrane region" description="Helical" evidence="7">
    <location>
        <begin position="335"/>
        <end position="361"/>
    </location>
</feature>
<feature type="transmembrane region" description="Helical" evidence="7">
    <location>
        <begin position="381"/>
        <end position="400"/>
    </location>
</feature>
<reference evidence="8 9" key="1">
    <citation type="submission" date="2019-05" db="EMBL/GenBank/DDBJ databases">
        <title>Nakamurella sp. N5BH11, whole genome shotgun sequence.</title>
        <authorList>
            <person name="Tuo L."/>
        </authorList>
    </citation>
    <scope>NUCLEOTIDE SEQUENCE [LARGE SCALE GENOMIC DNA]</scope>
    <source>
        <strain evidence="8 9">N5BH11</strain>
    </source>
</reference>
<dbReference type="CDD" id="cd06173">
    <property type="entry name" value="MFS_MefA_like"/>
    <property type="match status" value="1"/>
</dbReference>
<keyword evidence="5 7" id="KW-0472">Membrane</keyword>
<feature type="transmembrane region" description="Helical" evidence="7">
    <location>
        <begin position="182"/>
        <end position="203"/>
    </location>
</feature>
<feature type="transmembrane region" description="Helical" evidence="7">
    <location>
        <begin position="277"/>
        <end position="295"/>
    </location>
</feature>